<keyword evidence="2" id="KW-0812">Transmembrane</keyword>
<keyword evidence="4" id="KW-1185">Reference proteome</keyword>
<feature type="compositionally biased region" description="Polar residues" evidence="1">
    <location>
        <begin position="12"/>
        <end position="26"/>
    </location>
</feature>
<organism evidence="3 4">
    <name type="scientific">Tetragonisca angustula</name>
    <dbReference type="NCBI Taxonomy" id="166442"/>
    <lineage>
        <taxon>Eukaryota</taxon>
        <taxon>Metazoa</taxon>
        <taxon>Ecdysozoa</taxon>
        <taxon>Arthropoda</taxon>
        <taxon>Hexapoda</taxon>
        <taxon>Insecta</taxon>
        <taxon>Pterygota</taxon>
        <taxon>Neoptera</taxon>
        <taxon>Endopterygota</taxon>
        <taxon>Hymenoptera</taxon>
        <taxon>Apocrita</taxon>
        <taxon>Aculeata</taxon>
        <taxon>Apoidea</taxon>
        <taxon>Anthophila</taxon>
        <taxon>Apidae</taxon>
        <taxon>Tetragonisca</taxon>
    </lineage>
</organism>
<comment type="caution">
    <text evidence="3">The sequence shown here is derived from an EMBL/GenBank/DDBJ whole genome shotgun (WGS) entry which is preliminary data.</text>
</comment>
<proteinExistence type="predicted"/>
<keyword evidence="2" id="KW-0472">Membrane</keyword>
<protein>
    <submittedName>
        <fullName evidence="3">Uncharacterized protein</fullName>
    </submittedName>
</protein>
<evidence type="ECO:0000313" key="4">
    <source>
        <dbReference type="Proteomes" id="UP001432146"/>
    </source>
</evidence>
<evidence type="ECO:0000256" key="2">
    <source>
        <dbReference type="SAM" id="Phobius"/>
    </source>
</evidence>
<sequence>MGRMTKRRNKAPPSTYSSTENSTTDQGNEKEAQERPRSRIITLRYYFDRFRYYHYCLVDKLGTLVGVVCLAMIKIYFVLMRWNQQLNEMTNAINECRVII</sequence>
<dbReference type="EMBL" id="JAWNGG020000026">
    <property type="protein sequence ID" value="KAK9307757.1"/>
    <property type="molecule type" value="Genomic_DNA"/>
</dbReference>
<evidence type="ECO:0000313" key="3">
    <source>
        <dbReference type="EMBL" id="KAK9307757.1"/>
    </source>
</evidence>
<reference evidence="3 4" key="1">
    <citation type="submission" date="2024-05" db="EMBL/GenBank/DDBJ databases">
        <title>The nuclear and mitochondrial genome assemblies of Tetragonisca angustula (Apidae: Meliponini), a tiny yet remarkable pollinator in the Neotropics.</title>
        <authorList>
            <person name="Ferrari R."/>
            <person name="Ricardo P.C."/>
            <person name="Dias F.C."/>
            <person name="Araujo N.S."/>
            <person name="Soares D.O."/>
            <person name="Zhou Q.-S."/>
            <person name="Zhu C.-D."/>
            <person name="Coutinho L."/>
            <person name="Airas M.C."/>
            <person name="Batista T.M."/>
        </authorList>
    </citation>
    <scope>NUCLEOTIDE SEQUENCE [LARGE SCALE GENOMIC DNA]</scope>
    <source>
        <strain evidence="3">ASF017062</strain>
        <tissue evidence="3">Abdomen</tissue>
    </source>
</reference>
<keyword evidence="2" id="KW-1133">Transmembrane helix</keyword>
<feature type="region of interest" description="Disordered" evidence="1">
    <location>
        <begin position="1"/>
        <end position="35"/>
    </location>
</feature>
<name>A0AAW1AD34_9HYME</name>
<gene>
    <name evidence="3" type="ORF">QLX08_002000</name>
</gene>
<dbReference type="AlphaFoldDB" id="A0AAW1AD34"/>
<feature type="transmembrane region" description="Helical" evidence="2">
    <location>
        <begin position="61"/>
        <end position="79"/>
    </location>
</feature>
<accession>A0AAW1AD34</accession>
<dbReference type="Proteomes" id="UP001432146">
    <property type="component" value="Unassembled WGS sequence"/>
</dbReference>
<evidence type="ECO:0000256" key="1">
    <source>
        <dbReference type="SAM" id="MobiDB-lite"/>
    </source>
</evidence>
<feature type="compositionally biased region" description="Basic residues" evidence="1">
    <location>
        <begin position="1"/>
        <end position="10"/>
    </location>
</feature>